<dbReference type="EMBL" id="FNDX01000001">
    <property type="protein sequence ID" value="SDH79444.1"/>
    <property type="molecule type" value="Genomic_DNA"/>
</dbReference>
<evidence type="ECO:0000313" key="1">
    <source>
        <dbReference type="EMBL" id="SDH79444.1"/>
    </source>
</evidence>
<evidence type="ECO:0000313" key="2">
    <source>
        <dbReference type="Proteomes" id="UP000199050"/>
    </source>
</evidence>
<sequence>MNVDVSFFEKTQAQLQGLFDEIGILSKKKPDDAINKFKLKIINPILFQANELLDEEYKPFSDFDHFDEESLPTNSDVLLILSQYLNCLEKLRADNIVQNNIRWFWKKNGVKTDIPTAPPKKISR</sequence>
<gene>
    <name evidence="1" type="ORF">SAMN05216192_101192</name>
</gene>
<dbReference type="AlphaFoldDB" id="A0A1G8FBA2"/>
<keyword evidence="2" id="KW-1185">Reference proteome</keyword>
<dbReference type="OrthoDB" id="8564023at2"/>
<name>A0A1G8FBA2_9BACL</name>
<reference evidence="2" key="1">
    <citation type="submission" date="2016-10" db="EMBL/GenBank/DDBJ databases">
        <authorList>
            <person name="Varghese N."/>
            <person name="Submissions S."/>
        </authorList>
    </citation>
    <scope>NUCLEOTIDE SEQUENCE [LARGE SCALE GENOMIC DNA]</scope>
    <source>
        <strain evidence="2">CGMCC 1.11012</strain>
    </source>
</reference>
<protein>
    <submittedName>
        <fullName evidence="1">Uncharacterized protein</fullName>
    </submittedName>
</protein>
<accession>A0A1G8FBA2</accession>
<dbReference type="Proteomes" id="UP000199050">
    <property type="component" value="Unassembled WGS sequence"/>
</dbReference>
<proteinExistence type="predicted"/>
<dbReference type="STRING" id="1174501.SAMN05216192_101192"/>
<dbReference type="RefSeq" id="WP_090711285.1">
    <property type="nucleotide sequence ID" value="NZ_FNDX01000001.1"/>
</dbReference>
<organism evidence="1 2">
    <name type="scientific">Paenibacillus typhae</name>
    <dbReference type="NCBI Taxonomy" id="1174501"/>
    <lineage>
        <taxon>Bacteria</taxon>
        <taxon>Bacillati</taxon>
        <taxon>Bacillota</taxon>
        <taxon>Bacilli</taxon>
        <taxon>Bacillales</taxon>
        <taxon>Paenibacillaceae</taxon>
        <taxon>Paenibacillus</taxon>
    </lineage>
</organism>